<evidence type="ECO:0000313" key="3">
    <source>
        <dbReference type="EMBL" id="CAL4205733.1"/>
    </source>
</evidence>
<evidence type="ECO:0000256" key="2">
    <source>
        <dbReference type="SAM" id="SignalP"/>
    </source>
</evidence>
<evidence type="ECO:0000256" key="1">
    <source>
        <dbReference type="SAM" id="Phobius"/>
    </source>
</evidence>
<keyword evidence="1" id="KW-0812">Transmembrane</keyword>
<dbReference type="AlphaFoldDB" id="A0AAV2SLR1"/>
<dbReference type="EMBL" id="CAXKWB010081231">
    <property type="protein sequence ID" value="CAL4205733.1"/>
    <property type="molecule type" value="Genomic_DNA"/>
</dbReference>
<organism evidence="3 4">
    <name type="scientific">Meganyctiphanes norvegica</name>
    <name type="common">Northern krill</name>
    <name type="synonym">Thysanopoda norvegica</name>
    <dbReference type="NCBI Taxonomy" id="48144"/>
    <lineage>
        <taxon>Eukaryota</taxon>
        <taxon>Metazoa</taxon>
        <taxon>Ecdysozoa</taxon>
        <taxon>Arthropoda</taxon>
        <taxon>Crustacea</taxon>
        <taxon>Multicrustacea</taxon>
        <taxon>Malacostraca</taxon>
        <taxon>Eumalacostraca</taxon>
        <taxon>Eucarida</taxon>
        <taxon>Euphausiacea</taxon>
        <taxon>Euphausiidae</taxon>
        <taxon>Meganyctiphanes</taxon>
    </lineage>
</organism>
<keyword evidence="1" id="KW-1133">Transmembrane helix</keyword>
<accession>A0AAV2SLR1</accession>
<keyword evidence="2" id="KW-0732">Signal</keyword>
<feature type="transmembrane region" description="Helical" evidence="1">
    <location>
        <begin position="33"/>
        <end position="53"/>
    </location>
</feature>
<gene>
    <name evidence="3" type="ORF">MNOR_LOCUS37950</name>
</gene>
<sequence length="141" mass="15204">MKKTLMMLAFVLGAALAEEETQLEESEEGKQLIPAGLAILTPFLGLLGPLTTLINVGSQIVILIALIGFVTGLKGVVDFDKIFKKEEDVYVDTGYAPIADTGYLRRGDYGPSVGYTGNQDYAPNAYNRLTAQVNQAVDAQF</sequence>
<proteinExistence type="predicted"/>
<feature type="chain" id="PRO_5043449881" evidence="2">
    <location>
        <begin position="18"/>
        <end position="141"/>
    </location>
</feature>
<feature type="transmembrane region" description="Helical" evidence="1">
    <location>
        <begin position="60"/>
        <end position="77"/>
    </location>
</feature>
<reference evidence="3 4" key="1">
    <citation type="submission" date="2024-05" db="EMBL/GenBank/DDBJ databases">
        <authorList>
            <person name="Wallberg A."/>
        </authorList>
    </citation>
    <scope>NUCLEOTIDE SEQUENCE [LARGE SCALE GENOMIC DNA]</scope>
</reference>
<feature type="signal peptide" evidence="2">
    <location>
        <begin position="1"/>
        <end position="17"/>
    </location>
</feature>
<keyword evidence="1" id="KW-0472">Membrane</keyword>
<comment type="caution">
    <text evidence="3">The sequence shown here is derived from an EMBL/GenBank/DDBJ whole genome shotgun (WGS) entry which is preliminary data.</text>
</comment>
<dbReference type="Proteomes" id="UP001497623">
    <property type="component" value="Unassembled WGS sequence"/>
</dbReference>
<name>A0AAV2SLR1_MEGNR</name>
<protein>
    <submittedName>
        <fullName evidence="3">Uncharacterized protein</fullName>
    </submittedName>
</protein>
<keyword evidence="4" id="KW-1185">Reference proteome</keyword>
<evidence type="ECO:0000313" key="4">
    <source>
        <dbReference type="Proteomes" id="UP001497623"/>
    </source>
</evidence>